<dbReference type="GO" id="GO:0008832">
    <property type="term" value="F:dGTPase activity"/>
    <property type="evidence" value="ECO:0007669"/>
    <property type="project" value="TreeGrafter"/>
</dbReference>
<name>A0A6S7KD68_PARCT</name>
<dbReference type="PANTHER" id="PTHR11373:SF4">
    <property type="entry name" value="DEOXYNUCLEOSIDE TRIPHOSPHATE TRIPHOSPHOHYDROLASE SAMHD1"/>
    <property type="match status" value="1"/>
</dbReference>
<dbReference type="Proteomes" id="UP001152795">
    <property type="component" value="Unassembled WGS sequence"/>
</dbReference>
<keyword evidence="3" id="KW-1185">Reference proteome</keyword>
<dbReference type="PANTHER" id="PTHR11373">
    <property type="entry name" value="DEOXYNUCLEOSIDE TRIPHOSPHATE TRIPHOSPHOHYDROLASE"/>
    <property type="match status" value="1"/>
</dbReference>
<dbReference type="Pfam" id="PF01966">
    <property type="entry name" value="HD"/>
    <property type="match status" value="1"/>
</dbReference>
<dbReference type="InterPro" id="IPR003607">
    <property type="entry name" value="HD/PDEase_dom"/>
</dbReference>
<dbReference type="EMBL" id="CACRXK020032164">
    <property type="protein sequence ID" value="CAB4043355.1"/>
    <property type="molecule type" value="Genomic_DNA"/>
</dbReference>
<evidence type="ECO:0000256" key="1">
    <source>
        <dbReference type="ARBA" id="ARBA00005776"/>
    </source>
</evidence>
<comment type="caution">
    <text evidence="2">The sequence shown here is derived from an EMBL/GenBank/DDBJ whole genome shotgun (WGS) entry which is preliminary data.</text>
</comment>
<dbReference type="InterPro" id="IPR006674">
    <property type="entry name" value="HD_domain"/>
</dbReference>
<feature type="non-terminal residue" evidence="2">
    <location>
        <position position="1"/>
    </location>
</feature>
<reference evidence="2" key="1">
    <citation type="submission" date="2020-04" db="EMBL/GenBank/DDBJ databases">
        <authorList>
            <person name="Alioto T."/>
            <person name="Alioto T."/>
            <person name="Gomez Garrido J."/>
        </authorList>
    </citation>
    <scope>NUCLEOTIDE SEQUENCE</scope>
    <source>
        <strain evidence="2">A484AB</strain>
    </source>
</reference>
<sequence>FERLKDIKQLGLCYWVFPGASHNRFEHCLGTAHLCGKLIDTLCNLHRGEIEITKKESLCIKIAGLCHDLGHGPFSHFFDGVYIPRAIPGSQWKHEKASCDMFDHMIASNPSLAESFEEEYLGREEIDFIKELILGWCTCL</sequence>
<dbReference type="GO" id="GO:0005634">
    <property type="term" value="C:nucleus"/>
    <property type="evidence" value="ECO:0007669"/>
    <property type="project" value="TreeGrafter"/>
</dbReference>
<feature type="non-terminal residue" evidence="2">
    <location>
        <position position="140"/>
    </location>
</feature>
<comment type="similarity">
    <text evidence="1">Belongs to the SAMHD1 family.</text>
</comment>
<accession>A0A6S7KD68</accession>
<dbReference type="Gene3D" id="1.10.3210.10">
    <property type="entry name" value="Hypothetical protein af1432"/>
    <property type="match status" value="1"/>
</dbReference>
<dbReference type="InterPro" id="IPR050135">
    <property type="entry name" value="dGTPase-like"/>
</dbReference>
<dbReference type="CDD" id="cd00077">
    <property type="entry name" value="HDc"/>
    <property type="match status" value="1"/>
</dbReference>
<dbReference type="SMART" id="SM00471">
    <property type="entry name" value="HDc"/>
    <property type="match status" value="1"/>
</dbReference>
<dbReference type="OrthoDB" id="9991235at2759"/>
<dbReference type="AlphaFoldDB" id="A0A6S7KD68"/>
<dbReference type="GO" id="GO:0006203">
    <property type="term" value="P:dGTP catabolic process"/>
    <property type="evidence" value="ECO:0007669"/>
    <property type="project" value="TreeGrafter"/>
</dbReference>
<dbReference type="SUPFAM" id="SSF109604">
    <property type="entry name" value="HD-domain/PDEase-like"/>
    <property type="match status" value="1"/>
</dbReference>
<evidence type="ECO:0000313" key="2">
    <source>
        <dbReference type="EMBL" id="CAB4043355.1"/>
    </source>
</evidence>
<protein>
    <submittedName>
        <fullName evidence="2">Deoxynucleoside triphosphate triphosphohydrolase SAMHD1</fullName>
    </submittedName>
</protein>
<gene>
    <name evidence="2" type="ORF">PACLA_8A054963</name>
</gene>
<evidence type="ECO:0000313" key="3">
    <source>
        <dbReference type="Proteomes" id="UP001152795"/>
    </source>
</evidence>
<organism evidence="2 3">
    <name type="scientific">Paramuricea clavata</name>
    <name type="common">Red gorgonian</name>
    <name type="synonym">Violescent sea-whip</name>
    <dbReference type="NCBI Taxonomy" id="317549"/>
    <lineage>
        <taxon>Eukaryota</taxon>
        <taxon>Metazoa</taxon>
        <taxon>Cnidaria</taxon>
        <taxon>Anthozoa</taxon>
        <taxon>Octocorallia</taxon>
        <taxon>Malacalcyonacea</taxon>
        <taxon>Plexauridae</taxon>
        <taxon>Paramuricea</taxon>
    </lineage>
</organism>
<proteinExistence type="inferred from homology"/>